<dbReference type="CDD" id="cd06257">
    <property type="entry name" value="DnaJ"/>
    <property type="match status" value="1"/>
</dbReference>
<accession>A0A098THT6</accession>
<evidence type="ECO:0000313" key="4">
    <source>
        <dbReference type="EMBL" id="KGF72125.1"/>
    </source>
</evidence>
<feature type="domain" description="J" evidence="3">
    <location>
        <begin position="16"/>
        <end position="87"/>
    </location>
</feature>
<keyword evidence="1" id="KW-0802">TPR repeat</keyword>
<dbReference type="InterPro" id="IPR001623">
    <property type="entry name" value="DnaJ_domain"/>
</dbReference>
<dbReference type="STRING" id="1497020.DO97_11830"/>
<evidence type="ECO:0000256" key="1">
    <source>
        <dbReference type="PROSITE-ProRule" id="PRU00339"/>
    </source>
</evidence>
<feature type="compositionally biased region" description="Polar residues" evidence="2">
    <location>
        <begin position="181"/>
        <end position="194"/>
    </location>
</feature>
<dbReference type="RefSeq" id="WP_036534709.1">
    <property type="nucleotide sequence ID" value="NZ_JJML01000036.1"/>
</dbReference>
<dbReference type="SMART" id="SM00271">
    <property type="entry name" value="DnaJ"/>
    <property type="match status" value="1"/>
</dbReference>
<dbReference type="InterPro" id="IPR036869">
    <property type="entry name" value="J_dom_sf"/>
</dbReference>
<sequence length="329" mass="36317">MAFQIKQGLFASDFTDLHAILGVPIDTDAKAMRTRYLQIARRLHPDSSGTTNVAEKLQEGEILSKFVNPAYEKLSNDRERAEYGALLKLKSQYLTRTPQSLVVTSESAKQLSQADDLETTYNTLLQQLAEHQYQSLEKLLVFTGQISELNLIYLVRREMKGKLQQPSAPATTATEVPRSNPVVSRSQTAPSTIPVTRPSSPSAAPATSPFVEQYCRRAEELIAKNQFAAAIKELRDALKDDPTHSRCHSLLGTIYLQQNQLTMARIEFDQALKFNPQNSMALDGKKQLEKLMKTQGTGKAGTQKNDPKGSKSDQSGGGLFGGLFGGKKK</sequence>
<protein>
    <recommendedName>
        <fullName evidence="3">J domain-containing protein</fullName>
    </recommendedName>
</protein>
<dbReference type="OrthoDB" id="494812at2"/>
<feature type="compositionally biased region" description="Low complexity" evidence="2">
    <location>
        <begin position="198"/>
        <end position="207"/>
    </location>
</feature>
<feature type="repeat" description="TPR" evidence="1">
    <location>
        <begin position="245"/>
        <end position="278"/>
    </location>
</feature>
<feature type="region of interest" description="Disordered" evidence="2">
    <location>
        <begin position="286"/>
        <end position="329"/>
    </location>
</feature>
<dbReference type="Gene3D" id="1.25.40.10">
    <property type="entry name" value="Tetratricopeptide repeat domain"/>
    <property type="match status" value="1"/>
</dbReference>
<dbReference type="Proteomes" id="UP000030170">
    <property type="component" value="Unassembled WGS sequence"/>
</dbReference>
<dbReference type="PROSITE" id="PS50005">
    <property type="entry name" value="TPR"/>
    <property type="match status" value="1"/>
</dbReference>
<dbReference type="Pfam" id="PF00226">
    <property type="entry name" value="DnaJ"/>
    <property type="match status" value="1"/>
</dbReference>
<dbReference type="SUPFAM" id="SSF48452">
    <property type="entry name" value="TPR-like"/>
    <property type="match status" value="1"/>
</dbReference>
<keyword evidence="5" id="KW-1185">Reference proteome</keyword>
<organism evidence="4 5">
    <name type="scientific">Neosynechococcus sphagnicola sy1</name>
    <dbReference type="NCBI Taxonomy" id="1497020"/>
    <lineage>
        <taxon>Bacteria</taxon>
        <taxon>Bacillati</taxon>
        <taxon>Cyanobacteriota</taxon>
        <taxon>Cyanophyceae</taxon>
        <taxon>Neosynechococcales</taxon>
        <taxon>Neosynechococcaceae</taxon>
        <taxon>Neosynechococcus</taxon>
    </lineage>
</organism>
<dbReference type="EMBL" id="JJML01000036">
    <property type="protein sequence ID" value="KGF72125.1"/>
    <property type="molecule type" value="Genomic_DNA"/>
</dbReference>
<dbReference type="Gene3D" id="1.10.287.110">
    <property type="entry name" value="DnaJ domain"/>
    <property type="match status" value="1"/>
</dbReference>
<dbReference type="PROSITE" id="PS50076">
    <property type="entry name" value="DNAJ_2"/>
    <property type="match status" value="1"/>
</dbReference>
<comment type="caution">
    <text evidence="4">The sequence shown here is derived from an EMBL/GenBank/DDBJ whole genome shotgun (WGS) entry which is preliminary data.</text>
</comment>
<evidence type="ECO:0000259" key="3">
    <source>
        <dbReference type="PROSITE" id="PS50076"/>
    </source>
</evidence>
<feature type="compositionally biased region" description="Polar residues" evidence="2">
    <location>
        <begin position="294"/>
        <end position="304"/>
    </location>
</feature>
<dbReference type="AlphaFoldDB" id="A0A098THT6"/>
<dbReference type="InterPro" id="IPR011990">
    <property type="entry name" value="TPR-like_helical_dom_sf"/>
</dbReference>
<feature type="compositionally biased region" description="Polar residues" evidence="2">
    <location>
        <begin position="164"/>
        <end position="174"/>
    </location>
</feature>
<dbReference type="Pfam" id="PF14559">
    <property type="entry name" value="TPR_19"/>
    <property type="match status" value="1"/>
</dbReference>
<name>A0A098THT6_9CYAN</name>
<feature type="region of interest" description="Disordered" evidence="2">
    <location>
        <begin position="163"/>
        <end position="207"/>
    </location>
</feature>
<gene>
    <name evidence="4" type="ORF">DO97_11830</name>
</gene>
<feature type="compositionally biased region" description="Gly residues" evidence="2">
    <location>
        <begin position="315"/>
        <end position="329"/>
    </location>
</feature>
<dbReference type="SUPFAM" id="SSF46565">
    <property type="entry name" value="Chaperone J-domain"/>
    <property type="match status" value="1"/>
</dbReference>
<dbReference type="InterPro" id="IPR019734">
    <property type="entry name" value="TPR_rpt"/>
</dbReference>
<evidence type="ECO:0000256" key="2">
    <source>
        <dbReference type="SAM" id="MobiDB-lite"/>
    </source>
</evidence>
<dbReference type="SMART" id="SM00028">
    <property type="entry name" value="TPR"/>
    <property type="match status" value="2"/>
</dbReference>
<proteinExistence type="predicted"/>
<reference evidence="4 5" key="1">
    <citation type="journal article" date="2014" name="Mol. Ecol.">
        <title>Evolution of Synechococcus.</title>
        <authorList>
            <person name="Dvorak P."/>
            <person name="Casamatta D."/>
            <person name="Hasler P."/>
            <person name="Poulickova A."/>
            <person name="Ondrej V."/>
            <person name="Sanges R."/>
        </authorList>
    </citation>
    <scope>NUCLEOTIDE SEQUENCE [LARGE SCALE GENOMIC DNA]</scope>
    <source>
        <strain evidence="4 5">CAUP A 1101</strain>
    </source>
</reference>
<evidence type="ECO:0000313" key="5">
    <source>
        <dbReference type="Proteomes" id="UP000030170"/>
    </source>
</evidence>